<dbReference type="InterPro" id="IPR036282">
    <property type="entry name" value="Glutathione-S-Trfase_C_sf"/>
</dbReference>
<dbReference type="InterPro" id="IPR036249">
    <property type="entry name" value="Thioredoxin-like_sf"/>
</dbReference>
<dbReference type="PANTHER" id="PTHR12289:SF41">
    <property type="entry name" value="FAILED AXON CONNECTIONS-RELATED"/>
    <property type="match status" value="1"/>
</dbReference>
<sequence>MITIYGYVPAWGLPDISPYVTKTINYLTFTGTPFEYRNQDLGTLGTDSPTAKLPYIIDDGEQINDSTRIIQHVKNKYGADLDEGMTAPDRAVALAFQRMVEEYTYWSGVIEPRWPTIEKFKVYVPYITGGPGLDELPQEVQDALLAFRDKIHDQHLKQGMGLREHDDIVECLKEDVDALSDFLGDKPYFMGDQVRSVDATIYSTVRHVADQPWPDFEGVAYIKGKKNLMAYADRLRDEFKV</sequence>
<accession>A0A4R1I1B0</accession>
<reference evidence="3 4" key="1">
    <citation type="submission" date="2019-03" db="EMBL/GenBank/DDBJ databases">
        <title>Sequencing the genomes of 1000 actinobacteria strains.</title>
        <authorList>
            <person name="Klenk H.-P."/>
        </authorList>
    </citation>
    <scope>NUCLEOTIDE SEQUENCE [LARGE SCALE GENOMIC DNA]</scope>
    <source>
        <strain evidence="3 4">DSM 44969</strain>
    </source>
</reference>
<dbReference type="Pfam" id="PF17172">
    <property type="entry name" value="GST_N_4"/>
    <property type="match status" value="1"/>
</dbReference>
<dbReference type="CDD" id="cd03193">
    <property type="entry name" value="GST_C_Metaxin"/>
    <property type="match status" value="1"/>
</dbReference>
<dbReference type="SUPFAM" id="SSF47616">
    <property type="entry name" value="GST C-terminal domain-like"/>
    <property type="match status" value="1"/>
</dbReference>
<dbReference type="Gene3D" id="3.40.30.10">
    <property type="entry name" value="Glutaredoxin"/>
    <property type="match status" value="1"/>
</dbReference>
<dbReference type="InterPro" id="IPR033468">
    <property type="entry name" value="Metaxin_GST"/>
</dbReference>
<dbReference type="InterPro" id="IPR040079">
    <property type="entry name" value="Glutathione_S-Trfase"/>
</dbReference>
<evidence type="ECO:0000259" key="1">
    <source>
        <dbReference type="Pfam" id="PF17171"/>
    </source>
</evidence>
<evidence type="ECO:0000313" key="4">
    <source>
        <dbReference type="Proteomes" id="UP000295560"/>
    </source>
</evidence>
<dbReference type="RefSeq" id="WP_132423112.1">
    <property type="nucleotide sequence ID" value="NZ_SMFZ01000001.1"/>
</dbReference>
<comment type="caution">
    <text evidence="3">The sequence shown here is derived from an EMBL/GenBank/DDBJ whole genome shotgun (WGS) entry which is preliminary data.</text>
</comment>
<dbReference type="InterPro" id="IPR026928">
    <property type="entry name" value="FAX/IsoI-like"/>
</dbReference>
<dbReference type="InterPro" id="IPR012336">
    <property type="entry name" value="Thioredoxin-like_fold"/>
</dbReference>
<protein>
    <submittedName>
        <fullName evidence="3">Glutathione S-transferase</fullName>
    </submittedName>
</protein>
<dbReference type="InterPro" id="IPR050931">
    <property type="entry name" value="Mito_Protein_Transport_Metaxin"/>
</dbReference>
<gene>
    <name evidence="3" type="ORF">EV378_2038</name>
</gene>
<evidence type="ECO:0000313" key="3">
    <source>
        <dbReference type="EMBL" id="TCK26209.1"/>
    </source>
</evidence>
<feature type="domain" description="Thioredoxin-like fold" evidence="2">
    <location>
        <begin position="18"/>
        <end position="107"/>
    </location>
</feature>
<feature type="domain" description="Metaxin glutathione S-transferase" evidence="1">
    <location>
        <begin position="173"/>
        <end position="235"/>
    </location>
</feature>
<dbReference type="OrthoDB" id="9810080at2"/>
<proteinExistence type="predicted"/>
<keyword evidence="3" id="KW-0808">Transferase</keyword>
<dbReference type="SFLD" id="SFLDG01200">
    <property type="entry name" value="SUF1.1"/>
    <property type="match status" value="1"/>
</dbReference>
<organism evidence="3 4">
    <name type="scientific">Pseudonocardia endophytica</name>
    <dbReference type="NCBI Taxonomy" id="401976"/>
    <lineage>
        <taxon>Bacteria</taxon>
        <taxon>Bacillati</taxon>
        <taxon>Actinomycetota</taxon>
        <taxon>Actinomycetes</taxon>
        <taxon>Pseudonocardiales</taxon>
        <taxon>Pseudonocardiaceae</taxon>
        <taxon>Pseudonocardia</taxon>
    </lineage>
</organism>
<evidence type="ECO:0000259" key="2">
    <source>
        <dbReference type="Pfam" id="PF17172"/>
    </source>
</evidence>
<dbReference type="AlphaFoldDB" id="A0A4R1I1B0"/>
<dbReference type="Pfam" id="PF17171">
    <property type="entry name" value="GST_C_6"/>
    <property type="match status" value="1"/>
</dbReference>
<keyword evidence="4" id="KW-1185">Reference proteome</keyword>
<dbReference type="GO" id="GO:0016740">
    <property type="term" value="F:transferase activity"/>
    <property type="evidence" value="ECO:0007669"/>
    <property type="project" value="UniProtKB-KW"/>
</dbReference>
<dbReference type="EMBL" id="SMFZ01000001">
    <property type="protein sequence ID" value="TCK26209.1"/>
    <property type="molecule type" value="Genomic_DNA"/>
</dbReference>
<dbReference type="Proteomes" id="UP000295560">
    <property type="component" value="Unassembled WGS sequence"/>
</dbReference>
<dbReference type="SUPFAM" id="SSF52833">
    <property type="entry name" value="Thioredoxin-like"/>
    <property type="match status" value="1"/>
</dbReference>
<dbReference type="SFLD" id="SFLDS00019">
    <property type="entry name" value="Glutathione_Transferase_(cytos"/>
    <property type="match status" value="1"/>
</dbReference>
<dbReference type="Gene3D" id="1.20.1050.10">
    <property type="match status" value="1"/>
</dbReference>
<dbReference type="PANTHER" id="PTHR12289">
    <property type="entry name" value="METAXIN RELATED"/>
    <property type="match status" value="1"/>
</dbReference>
<dbReference type="SFLD" id="SFLDG01180">
    <property type="entry name" value="SUF1"/>
    <property type="match status" value="1"/>
</dbReference>
<name>A0A4R1I1B0_PSEEN</name>